<evidence type="ECO:0000256" key="6">
    <source>
        <dbReference type="HAMAP-Rule" id="MF_00337"/>
    </source>
</evidence>
<evidence type="ECO:0000256" key="3">
    <source>
        <dbReference type="ARBA" id="ARBA00022722"/>
    </source>
</evidence>
<dbReference type="PANTHER" id="PTHR34137">
    <property type="entry name" value="EXODEOXYRIBONUCLEASE 7 SMALL SUBUNIT"/>
    <property type="match status" value="1"/>
</dbReference>
<evidence type="ECO:0000256" key="4">
    <source>
        <dbReference type="ARBA" id="ARBA00022801"/>
    </source>
</evidence>
<dbReference type="Proteomes" id="UP000319817">
    <property type="component" value="Chromosome"/>
</dbReference>
<dbReference type="HAMAP" id="MF_00337">
    <property type="entry name" value="Exonuc_7_S"/>
    <property type="match status" value="1"/>
</dbReference>
<keyword evidence="2 6" id="KW-0963">Cytoplasm</keyword>
<gene>
    <name evidence="6 8" type="primary">xseB</name>
    <name evidence="8" type="ORF">K239x_11160</name>
</gene>
<keyword evidence="3 6" id="KW-0540">Nuclease</keyword>
<feature type="region of interest" description="Disordered" evidence="7">
    <location>
        <begin position="73"/>
        <end position="146"/>
    </location>
</feature>
<dbReference type="InterPro" id="IPR037004">
    <property type="entry name" value="Exonuc_VII_ssu_sf"/>
</dbReference>
<dbReference type="InterPro" id="IPR003761">
    <property type="entry name" value="Exonuc_VII_S"/>
</dbReference>
<dbReference type="GO" id="GO:0009318">
    <property type="term" value="C:exodeoxyribonuclease VII complex"/>
    <property type="evidence" value="ECO:0007669"/>
    <property type="project" value="UniProtKB-UniRule"/>
</dbReference>
<dbReference type="RefSeq" id="WP_145416687.1">
    <property type="nucleotide sequence ID" value="NZ_CP036526.1"/>
</dbReference>
<keyword evidence="4 6" id="KW-0378">Hydrolase</keyword>
<evidence type="ECO:0000313" key="9">
    <source>
        <dbReference type="Proteomes" id="UP000319817"/>
    </source>
</evidence>
<dbReference type="Gene3D" id="1.10.287.1040">
    <property type="entry name" value="Exonuclease VII, small subunit"/>
    <property type="match status" value="1"/>
</dbReference>
<dbReference type="NCBIfam" id="TIGR01280">
    <property type="entry name" value="xseB"/>
    <property type="match status" value="1"/>
</dbReference>
<dbReference type="GO" id="GO:0008855">
    <property type="term" value="F:exodeoxyribonuclease VII activity"/>
    <property type="evidence" value="ECO:0007669"/>
    <property type="project" value="UniProtKB-UniRule"/>
</dbReference>
<evidence type="ECO:0000256" key="2">
    <source>
        <dbReference type="ARBA" id="ARBA00022490"/>
    </source>
</evidence>
<comment type="subcellular location">
    <subcellularLocation>
        <location evidence="6">Cytoplasm</location>
    </subcellularLocation>
</comment>
<dbReference type="EC" id="3.1.11.6" evidence="6"/>
<accession>A0A517NPW8</accession>
<evidence type="ECO:0000256" key="1">
    <source>
        <dbReference type="ARBA" id="ARBA00009998"/>
    </source>
</evidence>
<keyword evidence="9" id="KW-1185">Reference proteome</keyword>
<evidence type="ECO:0000256" key="5">
    <source>
        <dbReference type="ARBA" id="ARBA00022839"/>
    </source>
</evidence>
<evidence type="ECO:0000256" key="7">
    <source>
        <dbReference type="SAM" id="MobiDB-lite"/>
    </source>
</evidence>
<protein>
    <recommendedName>
        <fullName evidence="6">Exodeoxyribonuclease 7 small subunit</fullName>
        <ecNumber evidence="6">3.1.11.6</ecNumber>
    </recommendedName>
    <alternativeName>
        <fullName evidence="6">Exodeoxyribonuclease VII small subunit</fullName>
        <shortName evidence="6">Exonuclease VII small subunit</shortName>
    </alternativeName>
</protein>
<proteinExistence type="inferred from homology"/>
<dbReference type="GO" id="GO:0006308">
    <property type="term" value="P:DNA catabolic process"/>
    <property type="evidence" value="ECO:0007669"/>
    <property type="project" value="UniProtKB-UniRule"/>
</dbReference>
<dbReference type="AlphaFoldDB" id="A0A517NPW8"/>
<evidence type="ECO:0000313" key="8">
    <source>
        <dbReference type="EMBL" id="QDT09171.1"/>
    </source>
</evidence>
<comment type="catalytic activity">
    <reaction evidence="6">
        <text>Exonucleolytic cleavage in either 5'- to 3'- or 3'- to 5'-direction to yield nucleoside 5'-phosphates.</text>
        <dbReference type="EC" id="3.1.11.6"/>
    </reaction>
</comment>
<dbReference type="GO" id="GO:0005829">
    <property type="term" value="C:cytosol"/>
    <property type="evidence" value="ECO:0007669"/>
    <property type="project" value="TreeGrafter"/>
</dbReference>
<comment type="subunit">
    <text evidence="6">Heterooligomer composed of large and small subunits.</text>
</comment>
<dbReference type="EMBL" id="CP036526">
    <property type="protein sequence ID" value="QDT09171.1"/>
    <property type="molecule type" value="Genomic_DNA"/>
</dbReference>
<dbReference type="SUPFAM" id="SSF116842">
    <property type="entry name" value="XseB-like"/>
    <property type="match status" value="1"/>
</dbReference>
<organism evidence="8 9">
    <name type="scientific">Stieleria marina</name>
    <dbReference type="NCBI Taxonomy" id="1930275"/>
    <lineage>
        <taxon>Bacteria</taxon>
        <taxon>Pseudomonadati</taxon>
        <taxon>Planctomycetota</taxon>
        <taxon>Planctomycetia</taxon>
        <taxon>Pirellulales</taxon>
        <taxon>Pirellulaceae</taxon>
        <taxon>Stieleria</taxon>
    </lineage>
</organism>
<dbReference type="OrthoDB" id="284990at2"/>
<dbReference type="PANTHER" id="PTHR34137:SF1">
    <property type="entry name" value="EXODEOXYRIBONUCLEASE 7 SMALL SUBUNIT"/>
    <property type="match status" value="1"/>
</dbReference>
<reference evidence="8 9" key="1">
    <citation type="submission" date="2019-02" db="EMBL/GenBank/DDBJ databases">
        <title>Deep-cultivation of Planctomycetes and their phenomic and genomic characterization uncovers novel biology.</title>
        <authorList>
            <person name="Wiegand S."/>
            <person name="Jogler M."/>
            <person name="Boedeker C."/>
            <person name="Pinto D."/>
            <person name="Vollmers J."/>
            <person name="Rivas-Marin E."/>
            <person name="Kohn T."/>
            <person name="Peeters S.H."/>
            <person name="Heuer A."/>
            <person name="Rast P."/>
            <person name="Oberbeckmann S."/>
            <person name="Bunk B."/>
            <person name="Jeske O."/>
            <person name="Meyerdierks A."/>
            <person name="Storesund J.E."/>
            <person name="Kallscheuer N."/>
            <person name="Luecker S."/>
            <person name="Lage O.M."/>
            <person name="Pohl T."/>
            <person name="Merkel B.J."/>
            <person name="Hornburger P."/>
            <person name="Mueller R.-W."/>
            <person name="Bruemmer F."/>
            <person name="Labrenz M."/>
            <person name="Spormann A.M."/>
            <person name="Op den Camp H."/>
            <person name="Overmann J."/>
            <person name="Amann R."/>
            <person name="Jetten M.S.M."/>
            <person name="Mascher T."/>
            <person name="Medema M.H."/>
            <person name="Devos D.P."/>
            <person name="Kaster A.-K."/>
            <person name="Ovreas L."/>
            <person name="Rohde M."/>
            <person name="Galperin M.Y."/>
            <person name="Jogler C."/>
        </authorList>
    </citation>
    <scope>NUCLEOTIDE SEQUENCE [LARGE SCALE GENOMIC DNA]</scope>
    <source>
        <strain evidence="8 9">K23_9</strain>
    </source>
</reference>
<comment type="function">
    <text evidence="6">Bidirectionally degrades single-stranded DNA into large acid-insoluble oligonucleotides, which are then degraded further into small acid-soluble oligonucleotides.</text>
</comment>
<sequence>MAKKKRTASSEAPESDIEFEEALAEVEEIVDELESGDAGLTQSLAFYETGIKRLKQCHGLLQKAERRISLLSGFDADGNPITEPFEDDDAASGSAPVEAKRKSRSARRPSDAPTKKRKRPAKAEPPESSGDSADDDSTVDDSPGLF</sequence>
<dbReference type="Pfam" id="PF02609">
    <property type="entry name" value="Exonuc_VII_S"/>
    <property type="match status" value="1"/>
</dbReference>
<name>A0A517NPW8_9BACT</name>
<keyword evidence="5 6" id="KW-0269">Exonuclease</keyword>
<comment type="similarity">
    <text evidence="1 6">Belongs to the XseB family.</text>
</comment>